<accession>A0A1I0M1V9</accession>
<dbReference type="SMART" id="SM00530">
    <property type="entry name" value="HTH_XRE"/>
    <property type="match status" value="1"/>
</dbReference>
<sequence>MSNFGDRLRELRKLNKITQKQLSIDIHISERGVQSYESNEKKPGLDVLIALSDYFNVSLDYLAGLSDNPKINK</sequence>
<protein>
    <submittedName>
        <fullName evidence="3">Helix-turn-helix</fullName>
    </submittedName>
</protein>
<dbReference type="SUPFAM" id="SSF47413">
    <property type="entry name" value="lambda repressor-like DNA-binding domains"/>
    <property type="match status" value="1"/>
</dbReference>
<dbReference type="AlphaFoldDB" id="A0A1I0M1V9"/>
<name>A0A1I0M1V9_9FIRM</name>
<evidence type="ECO:0000256" key="1">
    <source>
        <dbReference type="ARBA" id="ARBA00023125"/>
    </source>
</evidence>
<keyword evidence="1" id="KW-0238">DNA-binding</keyword>
<dbReference type="PROSITE" id="PS50943">
    <property type="entry name" value="HTH_CROC1"/>
    <property type="match status" value="1"/>
</dbReference>
<dbReference type="Pfam" id="PF01381">
    <property type="entry name" value="HTH_3"/>
    <property type="match status" value="1"/>
</dbReference>
<dbReference type="Gene3D" id="1.10.260.40">
    <property type="entry name" value="lambda repressor-like DNA-binding domains"/>
    <property type="match status" value="1"/>
</dbReference>
<dbReference type="InterPro" id="IPR001387">
    <property type="entry name" value="Cro/C1-type_HTH"/>
</dbReference>
<dbReference type="Proteomes" id="UP000199701">
    <property type="component" value="Unassembled WGS sequence"/>
</dbReference>
<evidence type="ECO:0000313" key="4">
    <source>
        <dbReference type="Proteomes" id="UP000199701"/>
    </source>
</evidence>
<dbReference type="STRING" id="99656.SAMN05421659_10137"/>
<reference evidence="3 4" key="1">
    <citation type="submission" date="2016-10" db="EMBL/GenBank/DDBJ databases">
        <authorList>
            <person name="de Groot N.N."/>
        </authorList>
    </citation>
    <scope>NUCLEOTIDE SEQUENCE [LARGE SCALE GENOMIC DNA]</scope>
    <source>
        <strain evidence="3 4">DSM 9179</strain>
    </source>
</reference>
<proteinExistence type="predicted"/>
<dbReference type="CDD" id="cd00093">
    <property type="entry name" value="HTH_XRE"/>
    <property type="match status" value="1"/>
</dbReference>
<dbReference type="OrthoDB" id="9815852at2"/>
<dbReference type="RefSeq" id="WP_092449368.1">
    <property type="nucleotide sequence ID" value="NZ_FOJI01000001.1"/>
</dbReference>
<dbReference type="PANTHER" id="PTHR46558:SF11">
    <property type="entry name" value="HTH-TYPE TRANSCRIPTIONAL REGULATOR XRE"/>
    <property type="match status" value="1"/>
</dbReference>
<keyword evidence="4" id="KW-1185">Reference proteome</keyword>
<dbReference type="GO" id="GO:0003677">
    <property type="term" value="F:DNA binding"/>
    <property type="evidence" value="ECO:0007669"/>
    <property type="project" value="UniProtKB-KW"/>
</dbReference>
<organism evidence="3 4">
    <name type="scientific">[Clostridium] fimetarium</name>
    <dbReference type="NCBI Taxonomy" id="99656"/>
    <lineage>
        <taxon>Bacteria</taxon>
        <taxon>Bacillati</taxon>
        <taxon>Bacillota</taxon>
        <taxon>Clostridia</taxon>
        <taxon>Lachnospirales</taxon>
        <taxon>Lachnospiraceae</taxon>
    </lineage>
</organism>
<gene>
    <name evidence="3" type="ORF">SAMN05421659_10137</name>
</gene>
<feature type="domain" description="HTH cro/C1-type" evidence="2">
    <location>
        <begin position="8"/>
        <end position="62"/>
    </location>
</feature>
<dbReference type="PANTHER" id="PTHR46558">
    <property type="entry name" value="TRACRIPTIONAL REGULATORY PROTEIN-RELATED-RELATED"/>
    <property type="match status" value="1"/>
</dbReference>
<evidence type="ECO:0000313" key="3">
    <source>
        <dbReference type="EMBL" id="SEV81737.1"/>
    </source>
</evidence>
<evidence type="ECO:0000259" key="2">
    <source>
        <dbReference type="PROSITE" id="PS50943"/>
    </source>
</evidence>
<dbReference type="EMBL" id="FOJI01000001">
    <property type="protein sequence ID" value="SEV81737.1"/>
    <property type="molecule type" value="Genomic_DNA"/>
</dbReference>
<dbReference type="InterPro" id="IPR010982">
    <property type="entry name" value="Lambda_DNA-bd_dom_sf"/>
</dbReference>